<comment type="caution">
    <text evidence="6">The sequence shown here is derived from an EMBL/GenBank/DDBJ whole genome shotgun (WGS) entry which is preliminary data.</text>
</comment>
<dbReference type="EMBL" id="BAAAZA010000067">
    <property type="protein sequence ID" value="GAA3906991.1"/>
    <property type="molecule type" value="Genomic_DNA"/>
</dbReference>
<keyword evidence="7" id="KW-1185">Reference proteome</keyword>
<dbReference type="PANTHER" id="PTHR30055:SF234">
    <property type="entry name" value="HTH-TYPE TRANSCRIPTIONAL REGULATOR BETI"/>
    <property type="match status" value="1"/>
</dbReference>
<organism evidence="6 7">
    <name type="scientific">Streptomyces lannensis</name>
    <dbReference type="NCBI Taxonomy" id="766498"/>
    <lineage>
        <taxon>Bacteria</taxon>
        <taxon>Bacillati</taxon>
        <taxon>Actinomycetota</taxon>
        <taxon>Actinomycetes</taxon>
        <taxon>Kitasatosporales</taxon>
        <taxon>Streptomycetaceae</taxon>
        <taxon>Streptomyces</taxon>
    </lineage>
</organism>
<feature type="domain" description="HTH tetR-type" evidence="5">
    <location>
        <begin position="16"/>
        <end position="76"/>
    </location>
</feature>
<gene>
    <name evidence="6" type="ORF">GCM10022207_90550</name>
</gene>
<protein>
    <submittedName>
        <fullName evidence="6">TetR/AcrR family transcriptional regulator</fullName>
    </submittedName>
</protein>
<keyword evidence="3" id="KW-0804">Transcription</keyword>
<evidence type="ECO:0000256" key="4">
    <source>
        <dbReference type="PROSITE-ProRule" id="PRU00335"/>
    </source>
</evidence>
<reference evidence="7" key="1">
    <citation type="journal article" date="2019" name="Int. J. Syst. Evol. Microbiol.">
        <title>The Global Catalogue of Microorganisms (GCM) 10K type strain sequencing project: providing services to taxonomists for standard genome sequencing and annotation.</title>
        <authorList>
            <consortium name="The Broad Institute Genomics Platform"/>
            <consortium name="The Broad Institute Genome Sequencing Center for Infectious Disease"/>
            <person name="Wu L."/>
            <person name="Ma J."/>
        </authorList>
    </citation>
    <scope>NUCLEOTIDE SEQUENCE [LARGE SCALE GENOMIC DNA]</scope>
    <source>
        <strain evidence="7">JCM 16578</strain>
    </source>
</reference>
<evidence type="ECO:0000259" key="5">
    <source>
        <dbReference type="PROSITE" id="PS50977"/>
    </source>
</evidence>
<dbReference type="SUPFAM" id="SSF46689">
    <property type="entry name" value="Homeodomain-like"/>
    <property type="match status" value="1"/>
</dbReference>
<keyword evidence="1" id="KW-0805">Transcription regulation</keyword>
<evidence type="ECO:0000256" key="2">
    <source>
        <dbReference type="ARBA" id="ARBA00023125"/>
    </source>
</evidence>
<keyword evidence="2 4" id="KW-0238">DNA-binding</keyword>
<feature type="DNA-binding region" description="H-T-H motif" evidence="4">
    <location>
        <begin position="39"/>
        <end position="58"/>
    </location>
</feature>
<evidence type="ECO:0000256" key="3">
    <source>
        <dbReference type="ARBA" id="ARBA00023163"/>
    </source>
</evidence>
<accession>A0ABP7LVJ8</accession>
<dbReference type="PANTHER" id="PTHR30055">
    <property type="entry name" value="HTH-TYPE TRANSCRIPTIONAL REGULATOR RUTR"/>
    <property type="match status" value="1"/>
</dbReference>
<dbReference type="Gene3D" id="1.10.357.10">
    <property type="entry name" value="Tetracycline Repressor, domain 2"/>
    <property type="match status" value="1"/>
</dbReference>
<dbReference type="PROSITE" id="PS50977">
    <property type="entry name" value="HTH_TETR_2"/>
    <property type="match status" value="1"/>
</dbReference>
<dbReference type="InterPro" id="IPR009057">
    <property type="entry name" value="Homeodomain-like_sf"/>
</dbReference>
<dbReference type="Pfam" id="PF00440">
    <property type="entry name" value="TetR_N"/>
    <property type="match status" value="1"/>
</dbReference>
<dbReference type="InterPro" id="IPR050109">
    <property type="entry name" value="HTH-type_TetR-like_transc_reg"/>
</dbReference>
<dbReference type="InterPro" id="IPR001647">
    <property type="entry name" value="HTH_TetR"/>
</dbReference>
<dbReference type="PRINTS" id="PR00455">
    <property type="entry name" value="HTHTETR"/>
</dbReference>
<name>A0ABP7LVJ8_9ACTN</name>
<dbReference type="Proteomes" id="UP001501563">
    <property type="component" value="Unassembled WGS sequence"/>
</dbReference>
<evidence type="ECO:0000256" key="1">
    <source>
        <dbReference type="ARBA" id="ARBA00023015"/>
    </source>
</evidence>
<evidence type="ECO:0000313" key="7">
    <source>
        <dbReference type="Proteomes" id="UP001501563"/>
    </source>
</evidence>
<sequence length="217" mass="23533">MTADVPRPGLRERKKQMTRQGILDAAEHLFSEHGYEGVTVAQIADRANVSVKTLFKYFDSKEDLVFAGEADVQDALCDAVREREVGQSPLDAVRVFLKDLAAADEHANGIEAFHTAFGGVPQLRARLLLMYERFEQALAHVLAEESESGAGHPAPRLVAAQLISLFRLVTSEEARERVASASADERLNALNAWIDESAALLAEGLAGYGIRTSASAS</sequence>
<evidence type="ECO:0000313" key="6">
    <source>
        <dbReference type="EMBL" id="GAA3906991.1"/>
    </source>
</evidence>
<proteinExistence type="predicted"/>
<dbReference type="Gene3D" id="1.10.10.60">
    <property type="entry name" value="Homeodomain-like"/>
    <property type="match status" value="1"/>
</dbReference>